<dbReference type="Proteomes" id="UP001153076">
    <property type="component" value="Unassembled WGS sequence"/>
</dbReference>
<proteinExistence type="predicted"/>
<dbReference type="AlphaFoldDB" id="A0A9Q1KZN0"/>
<accession>A0A9Q1KZN0</accession>
<sequence>MTIYGDDCFRHFQYYPLDPHKLQIFVPSYVDRRPIPSFNVHTRLMSCSLAARSTQLQLNHTMYIFVALNLTKFHCHGFFISISLDSAGSGHSRYHEAVRKESEYETNIPSLVGQIANLPSSLASLVLAIRIENAKKKLTVTNGKDLCAIHHSRIISVALSMDAVASSSTNTLLLLSKARPRQNSCRCPMLQFDPSSTTVDVQYYQKQDPLQSYYSNKSQIKDQGFFPESPKIIKNKNT</sequence>
<gene>
    <name evidence="1" type="ORF">Cgig2_005073</name>
</gene>
<evidence type="ECO:0000313" key="2">
    <source>
        <dbReference type="Proteomes" id="UP001153076"/>
    </source>
</evidence>
<dbReference type="EMBL" id="JAKOGI010000003">
    <property type="protein sequence ID" value="KAJ8452737.1"/>
    <property type="molecule type" value="Genomic_DNA"/>
</dbReference>
<evidence type="ECO:0000313" key="1">
    <source>
        <dbReference type="EMBL" id="KAJ8452737.1"/>
    </source>
</evidence>
<protein>
    <submittedName>
        <fullName evidence="1">Uncharacterized protein</fullName>
    </submittedName>
</protein>
<name>A0A9Q1KZN0_9CARY</name>
<keyword evidence="2" id="KW-1185">Reference proteome</keyword>
<comment type="caution">
    <text evidence="1">The sequence shown here is derived from an EMBL/GenBank/DDBJ whole genome shotgun (WGS) entry which is preliminary data.</text>
</comment>
<reference evidence="1" key="1">
    <citation type="submission" date="2022-04" db="EMBL/GenBank/DDBJ databases">
        <title>Carnegiea gigantea Genome sequencing and assembly v2.</title>
        <authorList>
            <person name="Copetti D."/>
            <person name="Sanderson M.J."/>
            <person name="Burquez A."/>
            <person name="Wojciechowski M.F."/>
        </authorList>
    </citation>
    <scope>NUCLEOTIDE SEQUENCE</scope>
    <source>
        <strain evidence="1">SGP5-SGP5p</strain>
        <tissue evidence="1">Aerial part</tissue>
    </source>
</reference>
<organism evidence="1 2">
    <name type="scientific">Carnegiea gigantea</name>
    <dbReference type="NCBI Taxonomy" id="171969"/>
    <lineage>
        <taxon>Eukaryota</taxon>
        <taxon>Viridiplantae</taxon>
        <taxon>Streptophyta</taxon>
        <taxon>Embryophyta</taxon>
        <taxon>Tracheophyta</taxon>
        <taxon>Spermatophyta</taxon>
        <taxon>Magnoliopsida</taxon>
        <taxon>eudicotyledons</taxon>
        <taxon>Gunneridae</taxon>
        <taxon>Pentapetalae</taxon>
        <taxon>Caryophyllales</taxon>
        <taxon>Cactineae</taxon>
        <taxon>Cactaceae</taxon>
        <taxon>Cactoideae</taxon>
        <taxon>Echinocereeae</taxon>
        <taxon>Carnegiea</taxon>
    </lineage>
</organism>